<evidence type="ECO:0008006" key="3">
    <source>
        <dbReference type="Google" id="ProtNLM"/>
    </source>
</evidence>
<keyword evidence="2" id="KW-1185">Reference proteome</keyword>
<dbReference type="AlphaFoldDB" id="A0AAW1VV98"/>
<organism evidence="1 2">
    <name type="scientific">Rubus argutus</name>
    <name type="common">Southern blackberry</name>
    <dbReference type="NCBI Taxonomy" id="59490"/>
    <lineage>
        <taxon>Eukaryota</taxon>
        <taxon>Viridiplantae</taxon>
        <taxon>Streptophyta</taxon>
        <taxon>Embryophyta</taxon>
        <taxon>Tracheophyta</taxon>
        <taxon>Spermatophyta</taxon>
        <taxon>Magnoliopsida</taxon>
        <taxon>eudicotyledons</taxon>
        <taxon>Gunneridae</taxon>
        <taxon>Pentapetalae</taxon>
        <taxon>rosids</taxon>
        <taxon>fabids</taxon>
        <taxon>Rosales</taxon>
        <taxon>Rosaceae</taxon>
        <taxon>Rosoideae</taxon>
        <taxon>Rosoideae incertae sedis</taxon>
        <taxon>Rubus</taxon>
    </lineage>
</organism>
<evidence type="ECO:0000313" key="2">
    <source>
        <dbReference type="Proteomes" id="UP001457282"/>
    </source>
</evidence>
<proteinExistence type="predicted"/>
<protein>
    <recommendedName>
        <fullName evidence="3">Transposase</fullName>
    </recommendedName>
</protein>
<dbReference type="Proteomes" id="UP001457282">
    <property type="component" value="Unassembled WGS sequence"/>
</dbReference>
<comment type="caution">
    <text evidence="1">The sequence shown here is derived from an EMBL/GenBank/DDBJ whole genome shotgun (WGS) entry which is preliminary data.</text>
</comment>
<name>A0AAW1VV98_RUBAR</name>
<dbReference type="PANTHER" id="PTHR31973">
    <property type="entry name" value="POLYPROTEIN, PUTATIVE-RELATED"/>
    <property type="match status" value="1"/>
</dbReference>
<accession>A0AAW1VV98</accession>
<evidence type="ECO:0000313" key="1">
    <source>
        <dbReference type="EMBL" id="KAK9911745.1"/>
    </source>
</evidence>
<dbReference type="PANTHER" id="PTHR31973:SF187">
    <property type="entry name" value="MUTATOR TRANSPOSASE MUDRA PROTEIN"/>
    <property type="match status" value="1"/>
</dbReference>
<dbReference type="EMBL" id="JBEDUW010000007">
    <property type="protein sequence ID" value="KAK9911745.1"/>
    <property type="molecule type" value="Genomic_DNA"/>
</dbReference>
<gene>
    <name evidence="1" type="ORF">M0R45_035637</name>
</gene>
<sequence length="158" mass="17961">MQHEETLMVNTYNGKHTCARIFANSMAKTPYLTDKFVDQIRLNPNWAIKSLAQTMSAGVKAKVSTQQAYRTKRAALKLLESSIREQYARIRDYENELKRVDPNTTVDIKCDFNNPSQLPIFKRMYICLGALKMGFQAGCRTIIGLDDCHLKVPKVGSL</sequence>
<reference evidence="1 2" key="1">
    <citation type="journal article" date="2023" name="G3 (Bethesda)">
        <title>A chromosome-length genome assembly and annotation of blackberry (Rubus argutus, cv. 'Hillquist').</title>
        <authorList>
            <person name="Bruna T."/>
            <person name="Aryal R."/>
            <person name="Dudchenko O."/>
            <person name="Sargent D.J."/>
            <person name="Mead D."/>
            <person name="Buti M."/>
            <person name="Cavallini A."/>
            <person name="Hytonen T."/>
            <person name="Andres J."/>
            <person name="Pham M."/>
            <person name="Weisz D."/>
            <person name="Mascagni F."/>
            <person name="Usai G."/>
            <person name="Natali L."/>
            <person name="Bassil N."/>
            <person name="Fernandez G.E."/>
            <person name="Lomsadze A."/>
            <person name="Armour M."/>
            <person name="Olukolu B."/>
            <person name="Poorten T."/>
            <person name="Britton C."/>
            <person name="Davik J."/>
            <person name="Ashrafi H."/>
            <person name="Aiden E.L."/>
            <person name="Borodovsky M."/>
            <person name="Worthington M."/>
        </authorList>
    </citation>
    <scope>NUCLEOTIDE SEQUENCE [LARGE SCALE GENOMIC DNA]</scope>
    <source>
        <strain evidence="1">PI 553951</strain>
    </source>
</reference>